<dbReference type="EC" id="2.3.2.27" evidence="14"/>
<dbReference type="Gene3D" id="3.30.40.10">
    <property type="entry name" value="Zinc/RING finger domain, C3HC4 (zinc finger)"/>
    <property type="match status" value="1"/>
</dbReference>
<proteinExistence type="inferred from homology"/>
<evidence type="ECO:0000256" key="2">
    <source>
        <dbReference type="ARBA" id="ARBA00004123"/>
    </source>
</evidence>
<sequence>MVKMKGIKDKIGKKRFDEIQMTLKKMVEKHNISNIKDNLSKSTDLTTSTNIQDEQNSQLANDFSVNKDLSVNKQSLIDKTDLQEDLEDDNSWNVKKIKFTLKEKNDRIRELEQKLLKQTNENKKLVEAENKVVFSKVEVEFNRETDILISKYTKLIEENDSLRKELNNLDKRYFEEMRMYKSDLEKVKYELKLVNEPKEKKFDIQEYFVRFDESQNEISKLNEKLLEKDKMLQMAKKDNNILENSSINLSRQLEIAHKRLERSLNIKGVSANQILEDEVASMTVAIKELSLENKKMQSTIENIEMKSKTTESELIRVRGQLKTNIKLEERLENNKKRLENVKKDIINQIEKYENKYSNFERIEANLNEKIVESKKNVNSYKSDMMYCEKKISDLIEERKEYENDLYDVKVRNLEIEKENKVLKSKVYAYESVIENGTKTTELFNQIDILRQYVICPLCKINFKSHIIDKCMHCFCKDCLLDRLKVRVRNCPKCNVGYSEEDIKKIYL</sequence>
<dbReference type="GO" id="GO:0006325">
    <property type="term" value="P:chromatin organization"/>
    <property type="evidence" value="ECO:0007669"/>
    <property type="project" value="UniProtKB-KW"/>
</dbReference>
<dbReference type="PROSITE" id="PS00518">
    <property type="entry name" value="ZF_RING_1"/>
    <property type="match status" value="1"/>
</dbReference>
<feature type="coiled-coil region" evidence="15">
    <location>
        <begin position="204"/>
        <end position="238"/>
    </location>
</feature>
<evidence type="ECO:0000256" key="1">
    <source>
        <dbReference type="ARBA" id="ARBA00000900"/>
    </source>
</evidence>
<dbReference type="InterPro" id="IPR018957">
    <property type="entry name" value="Znf_C3HC4_RING-type"/>
</dbReference>
<dbReference type="SUPFAM" id="SSF57850">
    <property type="entry name" value="RING/U-box"/>
    <property type="match status" value="1"/>
</dbReference>
<dbReference type="GO" id="GO:0016567">
    <property type="term" value="P:protein ubiquitination"/>
    <property type="evidence" value="ECO:0007669"/>
    <property type="project" value="UniProtKB-UniRule"/>
</dbReference>
<evidence type="ECO:0000256" key="8">
    <source>
        <dbReference type="ARBA" id="ARBA00022786"/>
    </source>
</evidence>
<dbReference type="Pfam" id="PF00097">
    <property type="entry name" value="zf-C3HC4"/>
    <property type="match status" value="1"/>
</dbReference>
<accession>A0A1X0QKM2</accession>
<gene>
    <name evidence="17" type="primary">BRE1</name>
    <name evidence="17" type="ORF">A0H76_1613</name>
</gene>
<keyword evidence="10 14" id="KW-0156">Chromatin regulator</keyword>
<dbReference type="GO" id="GO:0008270">
    <property type="term" value="F:zinc ion binding"/>
    <property type="evidence" value="ECO:0007669"/>
    <property type="project" value="UniProtKB-KW"/>
</dbReference>
<dbReference type="VEuPathDB" id="MicrosporidiaDB:HERIO_933"/>
<keyword evidence="8 14" id="KW-0833">Ubl conjugation pathway</keyword>
<dbReference type="InterPro" id="IPR001841">
    <property type="entry name" value="Znf_RING"/>
</dbReference>
<dbReference type="PANTHER" id="PTHR23163">
    <property type="entry name" value="RING FINGER PROTEIN-RELATED"/>
    <property type="match status" value="1"/>
</dbReference>
<evidence type="ECO:0000259" key="16">
    <source>
        <dbReference type="PROSITE" id="PS50089"/>
    </source>
</evidence>
<dbReference type="InterPro" id="IPR013083">
    <property type="entry name" value="Znf_RING/FYVE/PHD"/>
</dbReference>
<dbReference type="InterPro" id="IPR013956">
    <property type="entry name" value="E3_ubiquit_lig_Bre1"/>
</dbReference>
<feature type="coiled-coil region" evidence="15">
    <location>
        <begin position="272"/>
        <end position="411"/>
    </location>
</feature>
<comment type="caution">
    <text evidence="17">The sequence shown here is derived from an EMBL/GenBank/DDBJ whole genome shotgun (WGS) entry which is preliminary data.</text>
</comment>
<evidence type="ECO:0000256" key="7">
    <source>
        <dbReference type="ARBA" id="ARBA00022771"/>
    </source>
</evidence>
<dbReference type="AlphaFoldDB" id="A0A1X0QKM2"/>
<evidence type="ECO:0000256" key="3">
    <source>
        <dbReference type="ARBA" id="ARBA00004906"/>
    </source>
</evidence>
<evidence type="ECO:0000313" key="17">
    <source>
        <dbReference type="EMBL" id="ORE00309.1"/>
    </source>
</evidence>
<evidence type="ECO:0000256" key="13">
    <source>
        <dbReference type="PROSITE-ProRule" id="PRU00175"/>
    </source>
</evidence>
<evidence type="ECO:0000256" key="15">
    <source>
        <dbReference type="SAM" id="Coils"/>
    </source>
</evidence>
<evidence type="ECO:0000313" key="18">
    <source>
        <dbReference type="Proteomes" id="UP000192501"/>
    </source>
</evidence>
<keyword evidence="12 14" id="KW-0539">Nucleus</keyword>
<organism evidence="17 18">
    <name type="scientific">Hepatospora eriocheir</name>
    <dbReference type="NCBI Taxonomy" id="1081669"/>
    <lineage>
        <taxon>Eukaryota</taxon>
        <taxon>Fungi</taxon>
        <taxon>Fungi incertae sedis</taxon>
        <taxon>Microsporidia</taxon>
        <taxon>Hepatosporidae</taxon>
        <taxon>Hepatospora</taxon>
    </lineage>
</organism>
<evidence type="ECO:0000256" key="4">
    <source>
        <dbReference type="ARBA" id="ARBA00005555"/>
    </source>
</evidence>
<evidence type="ECO:0000256" key="6">
    <source>
        <dbReference type="ARBA" id="ARBA00022723"/>
    </source>
</evidence>
<evidence type="ECO:0000256" key="11">
    <source>
        <dbReference type="ARBA" id="ARBA00023054"/>
    </source>
</evidence>
<comment type="pathway">
    <text evidence="3 14">Protein modification; protein ubiquitination.</text>
</comment>
<evidence type="ECO:0000256" key="12">
    <source>
        <dbReference type="ARBA" id="ARBA00023242"/>
    </source>
</evidence>
<dbReference type="EMBL" id="LTAI01000037">
    <property type="protein sequence ID" value="ORE00309.1"/>
    <property type="molecule type" value="Genomic_DNA"/>
</dbReference>
<keyword evidence="5 14" id="KW-0808">Transferase</keyword>
<comment type="catalytic activity">
    <reaction evidence="1 14">
        <text>S-ubiquitinyl-[E2 ubiquitin-conjugating enzyme]-L-cysteine + [acceptor protein]-L-lysine = [E2 ubiquitin-conjugating enzyme]-L-cysteine + N(6)-ubiquitinyl-[acceptor protein]-L-lysine.</text>
        <dbReference type="EC" id="2.3.2.27"/>
    </reaction>
</comment>
<comment type="subcellular location">
    <subcellularLocation>
        <location evidence="2 14">Nucleus</location>
    </subcellularLocation>
</comment>
<comment type="similarity">
    <text evidence="4 14">Belongs to the BRE1 family.</text>
</comment>
<keyword evidence="11 14" id="KW-0175">Coiled coil</keyword>
<keyword evidence="9 14" id="KW-0862">Zinc</keyword>
<dbReference type="PANTHER" id="PTHR23163:SF0">
    <property type="entry name" value="E3 UBIQUITIN-PROTEIN LIGASE BRE1"/>
    <property type="match status" value="1"/>
</dbReference>
<dbReference type="GO" id="GO:0005634">
    <property type="term" value="C:nucleus"/>
    <property type="evidence" value="ECO:0007669"/>
    <property type="project" value="UniProtKB-SubCell"/>
</dbReference>
<dbReference type="VEuPathDB" id="MicrosporidiaDB:A0H76_1613"/>
<feature type="domain" description="RING-type" evidence="16">
    <location>
        <begin position="455"/>
        <end position="494"/>
    </location>
</feature>
<dbReference type="PROSITE" id="PS50089">
    <property type="entry name" value="ZF_RING_2"/>
    <property type="match status" value="1"/>
</dbReference>
<dbReference type="GO" id="GO:0033503">
    <property type="term" value="C:HULC complex"/>
    <property type="evidence" value="ECO:0007669"/>
    <property type="project" value="TreeGrafter"/>
</dbReference>
<keyword evidence="7 13" id="KW-0863">Zinc-finger</keyword>
<keyword evidence="6 14" id="KW-0479">Metal-binding</keyword>
<dbReference type="InterPro" id="IPR017907">
    <property type="entry name" value="Znf_RING_CS"/>
</dbReference>
<reference evidence="17 18" key="1">
    <citation type="journal article" date="2017" name="Environ. Microbiol.">
        <title>Decay of the glycolytic pathway and adaptation to intranuclear parasitism within Enterocytozoonidae microsporidia.</title>
        <authorList>
            <person name="Wiredu Boakye D."/>
            <person name="Jaroenlak P."/>
            <person name="Prachumwat A."/>
            <person name="Williams T.A."/>
            <person name="Bateman K.S."/>
            <person name="Itsathitphaisarn O."/>
            <person name="Sritunyalucksana K."/>
            <person name="Paszkiewicz K.H."/>
            <person name="Moore K.A."/>
            <person name="Stentiford G.D."/>
            <person name="Williams B.A."/>
        </authorList>
    </citation>
    <scope>NUCLEOTIDE SEQUENCE [LARGE SCALE GENOMIC DNA]</scope>
    <source>
        <strain evidence="18">canceri</strain>
    </source>
</reference>
<dbReference type="Proteomes" id="UP000192501">
    <property type="component" value="Unassembled WGS sequence"/>
</dbReference>
<evidence type="ECO:0000256" key="14">
    <source>
        <dbReference type="RuleBase" id="RU365038"/>
    </source>
</evidence>
<name>A0A1X0QKM2_9MICR</name>
<feature type="coiled-coil region" evidence="15">
    <location>
        <begin position="94"/>
        <end position="172"/>
    </location>
</feature>
<evidence type="ECO:0000256" key="5">
    <source>
        <dbReference type="ARBA" id="ARBA00022679"/>
    </source>
</evidence>
<protein>
    <recommendedName>
        <fullName evidence="14">E3 ubiquitin protein ligase</fullName>
        <ecNumber evidence="14">2.3.2.27</ecNumber>
    </recommendedName>
</protein>
<dbReference type="GO" id="GO:0061630">
    <property type="term" value="F:ubiquitin protein ligase activity"/>
    <property type="evidence" value="ECO:0007669"/>
    <property type="project" value="UniProtKB-EC"/>
</dbReference>
<evidence type="ECO:0000256" key="9">
    <source>
        <dbReference type="ARBA" id="ARBA00022833"/>
    </source>
</evidence>
<evidence type="ECO:0000256" key="10">
    <source>
        <dbReference type="ARBA" id="ARBA00022853"/>
    </source>
</evidence>
<dbReference type="UniPathway" id="UPA00143"/>